<accession>A0A0M3HIW1</accession>
<reference evidence="2 3" key="1">
    <citation type="submission" date="2017-02" db="UniProtKB">
        <authorList>
            <consortium name="WormBaseParasite"/>
        </authorList>
    </citation>
    <scope>IDENTIFICATION</scope>
</reference>
<dbReference type="WBParaSite" id="ALUE_0000151401-mRNA-1">
    <property type="protein sequence ID" value="ALUE_0000151401-mRNA-1"/>
    <property type="gene ID" value="ALUE_0000151401"/>
</dbReference>
<dbReference type="InterPro" id="IPR042089">
    <property type="entry name" value="Peptidase_M13_dom_2"/>
</dbReference>
<dbReference type="AlphaFoldDB" id="A0A0M3HIW1"/>
<organism evidence="1 2">
    <name type="scientific">Ascaris lumbricoides</name>
    <name type="common">Giant roundworm</name>
    <dbReference type="NCBI Taxonomy" id="6252"/>
    <lineage>
        <taxon>Eukaryota</taxon>
        <taxon>Metazoa</taxon>
        <taxon>Ecdysozoa</taxon>
        <taxon>Nematoda</taxon>
        <taxon>Chromadorea</taxon>
        <taxon>Rhabditida</taxon>
        <taxon>Spirurina</taxon>
        <taxon>Ascaridomorpha</taxon>
        <taxon>Ascaridoidea</taxon>
        <taxon>Ascarididae</taxon>
        <taxon>Ascaris</taxon>
    </lineage>
</organism>
<dbReference type="Gene3D" id="1.10.1380.10">
    <property type="entry name" value="Neutral endopeptidase , domain2"/>
    <property type="match status" value="1"/>
</dbReference>
<dbReference type="Proteomes" id="UP000036681">
    <property type="component" value="Unplaced"/>
</dbReference>
<sequence length="83" mass="10113">RKYCRDIRRSDGSRITFDDSTEVVIYGLEFIHRLDKLIPKFPPRVVVNYLSWCWFFKAMLRDLPDPFALTMFKFYRSLNCKLR</sequence>
<dbReference type="WBParaSite" id="ALUE_0000145601-mRNA-1">
    <property type="protein sequence ID" value="ALUE_0000145601-mRNA-1"/>
    <property type="gene ID" value="ALUE_0000145601"/>
</dbReference>
<dbReference type="SUPFAM" id="SSF55486">
    <property type="entry name" value="Metalloproteases ('zincins'), catalytic domain"/>
    <property type="match status" value="1"/>
</dbReference>
<keyword evidence="1" id="KW-1185">Reference proteome</keyword>
<evidence type="ECO:0000313" key="3">
    <source>
        <dbReference type="WBParaSite" id="ALUE_0000151401-mRNA-1"/>
    </source>
</evidence>
<name>A0A0M3HIW1_ASCLU</name>
<evidence type="ECO:0000313" key="2">
    <source>
        <dbReference type="WBParaSite" id="ALUE_0000145601-mRNA-1"/>
    </source>
</evidence>
<evidence type="ECO:0000313" key="1">
    <source>
        <dbReference type="Proteomes" id="UP000036681"/>
    </source>
</evidence>
<protein>
    <submittedName>
        <fullName evidence="2 3">CRAL-TRIO domain-containing protein</fullName>
    </submittedName>
</protein>
<proteinExistence type="predicted"/>